<proteinExistence type="predicted"/>
<dbReference type="PANTHER" id="PTHR33067:SF9">
    <property type="entry name" value="RNA-DIRECTED DNA POLYMERASE"/>
    <property type="match status" value="1"/>
</dbReference>
<evidence type="ECO:0000313" key="2">
    <source>
        <dbReference type="EMBL" id="KAK9910590.1"/>
    </source>
</evidence>
<dbReference type="PANTHER" id="PTHR33067">
    <property type="entry name" value="RNA-DIRECTED DNA POLYMERASE-RELATED"/>
    <property type="match status" value="1"/>
</dbReference>
<feature type="region of interest" description="Disordered" evidence="1">
    <location>
        <begin position="557"/>
        <end position="626"/>
    </location>
</feature>
<feature type="region of interest" description="Disordered" evidence="1">
    <location>
        <begin position="490"/>
        <end position="513"/>
    </location>
</feature>
<feature type="compositionally biased region" description="Basic and acidic residues" evidence="1">
    <location>
        <begin position="499"/>
        <end position="513"/>
    </location>
</feature>
<organism evidence="2 3">
    <name type="scientific">Rubus argutus</name>
    <name type="common">Southern blackberry</name>
    <dbReference type="NCBI Taxonomy" id="59490"/>
    <lineage>
        <taxon>Eukaryota</taxon>
        <taxon>Viridiplantae</taxon>
        <taxon>Streptophyta</taxon>
        <taxon>Embryophyta</taxon>
        <taxon>Tracheophyta</taxon>
        <taxon>Spermatophyta</taxon>
        <taxon>Magnoliopsida</taxon>
        <taxon>eudicotyledons</taxon>
        <taxon>Gunneridae</taxon>
        <taxon>Pentapetalae</taxon>
        <taxon>rosids</taxon>
        <taxon>fabids</taxon>
        <taxon>Rosales</taxon>
        <taxon>Rosaceae</taxon>
        <taxon>Rosoideae</taxon>
        <taxon>Rosoideae incertae sedis</taxon>
        <taxon>Rubus</taxon>
    </lineage>
</organism>
<evidence type="ECO:0000313" key="3">
    <source>
        <dbReference type="Proteomes" id="UP001457282"/>
    </source>
</evidence>
<feature type="region of interest" description="Disordered" evidence="1">
    <location>
        <begin position="276"/>
        <end position="309"/>
    </location>
</feature>
<evidence type="ECO:0000256" key="1">
    <source>
        <dbReference type="SAM" id="MobiDB-lite"/>
    </source>
</evidence>
<protein>
    <recommendedName>
        <fullName evidence="4">Retrotransposon gag protein</fullName>
    </recommendedName>
</protein>
<feature type="compositionally biased region" description="Polar residues" evidence="1">
    <location>
        <begin position="299"/>
        <end position="308"/>
    </location>
</feature>
<comment type="caution">
    <text evidence="2">The sequence shown here is derived from an EMBL/GenBank/DDBJ whole genome shotgun (WGS) entry which is preliminary data.</text>
</comment>
<accession>A0AAW1VRR9</accession>
<dbReference type="Proteomes" id="UP001457282">
    <property type="component" value="Unassembled WGS sequence"/>
</dbReference>
<name>A0AAW1VRR9_RUBAR</name>
<sequence length="753" mass="85861">MWHSSSSIPCCLFCPPFMEQTKERPYDHIIEFDAICNTLNRGNLTFPELKLRLFHFHSRRRQECGFTSLNQGAFTLGMRCKRRLDNACGGNFQKKGPNAAWDIIEEIAVQSGQWDHHDRRRDTRMRESDERDVKPQIARGQVHIENHPRAVHGTSQIQQVDHQMKAKLEQLETSMNSKLDLLLKKQGGAAMSSSSNQAHAISTACFYCGSSTHEAIDCEFYVAAVGQEVINEQLYSVGKFNDKVFPSRLNPQPMYAYGKKGCWKLLFYEYPSQDLSRRKSRAPQRQSYYQPPPGFEHNGGTQQAQDTAEPSMREMLNALTKSQLKSDQKHDSLCDQVSVINQGLRKLEVEVGNISKQLHSRPQGALPSQTEQNPRHESVRAITTLRSGKSYDNSIYYDPHAHNDTPSSFTTFMRPCLNSENLFEENGVGGEENVPSNNLERGDYNDLLRRNKGVDKAAGREENVPTGEKKRIQSTGKDMLLKKLGEDLRKTRKKKQKKIRPDARKVRPDGLQKWQHAREIRPDGMMVRPDAMMVRPDSLSDTSEKMENPCDPLPLGKGFGQLSLDPDFERQDYNKRKKRDKEVTFEQNKEDGGNSQLPYADIPRRSNLSIPPLNVTTSPVPLPFPQAPRKEELQKKNNKHRREFIELFQKVNINIPLLDAIKQFSPYAKFLKELCTNKRKFTKDEQITLSEEVSAVLLGKLPPKLKDPGSFTVPCTIGNKDFEGAMLDLGASINLMPYHIYKTLSLDDINLLT</sequence>
<feature type="compositionally biased region" description="Polar residues" evidence="1">
    <location>
        <begin position="606"/>
        <end position="619"/>
    </location>
</feature>
<dbReference type="EMBL" id="JBEDUW010000007">
    <property type="protein sequence ID" value="KAK9910590.1"/>
    <property type="molecule type" value="Genomic_DNA"/>
</dbReference>
<keyword evidence="3" id="KW-1185">Reference proteome</keyword>
<feature type="region of interest" description="Disordered" evidence="1">
    <location>
        <begin position="114"/>
        <end position="134"/>
    </location>
</feature>
<feature type="compositionally biased region" description="Basic and acidic residues" evidence="1">
    <location>
        <begin position="567"/>
        <end position="592"/>
    </location>
</feature>
<dbReference type="AlphaFoldDB" id="A0AAW1VRR9"/>
<dbReference type="Gene3D" id="2.40.70.10">
    <property type="entry name" value="Acid Proteases"/>
    <property type="match status" value="1"/>
</dbReference>
<dbReference type="InterPro" id="IPR021109">
    <property type="entry name" value="Peptidase_aspartic_dom_sf"/>
</dbReference>
<evidence type="ECO:0008006" key="4">
    <source>
        <dbReference type="Google" id="ProtNLM"/>
    </source>
</evidence>
<gene>
    <name evidence="2" type="ORF">M0R45_034546</name>
</gene>
<feature type="region of interest" description="Disordered" evidence="1">
    <location>
        <begin position="357"/>
        <end position="377"/>
    </location>
</feature>
<reference evidence="2 3" key="1">
    <citation type="journal article" date="2023" name="G3 (Bethesda)">
        <title>A chromosome-length genome assembly and annotation of blackberry (Rubus argutus, cv. 'Hillquist').</title>
        <authorList>
            <person name="Bruna T."/>
            <person name="Aryal R."/>
            <person name="Dudchenko O."/>
            <person name="Sargent D.J."/>
            <person name="Mead D."/>
            <person name="Buti M."/>
            <person name="Cavallini A."/>
            <person name="Hytonen T."/>
            <person name="Andres J."/>
            <person name="Pham M."/>
            <person name="Weisz D."/>
            <person name="Mascagni F."/>
            <person name="Usai G."/>
            <person name="Natali L."/>
            <person name="Bassil N."/>
            <person name="Fernandez G.E."/>
            <person name="Lomsadze A."/>
            <person name="Armour M."/>
            <person name="Olukolu B."/>
            <person name="Poorten T."/>
            <person name="Britton C."/>
            <person name="Davik J."/>
            <person name="Ashrafi H."/>
            <person name="Aiden E.L."/>
            <person name="Borodovsky M."/>
            <person name="Worthington M."/>
        </authorList>
    </citation>
    <scope>NUCLEOTIDE SEQUENCE [LARGE SCALE GENOMIC DNA]</scope>
    <source>
        <strain evidence="2">PI 553951</strain>
    </source>
</reference>